<keyword evidence="2" id="KW-1185">Reference proteome</keyword>
<dbReference type="AlphaFoldDB" id="A0A843UMV2"/>
<dbReference type="Proteomes" id="UP000652761">
    <property type="component" value="Unassembled WGS sequence"/>
</dbReference>
<evidence type="ECO:0000313" key="2">
    <source>
        <dbReference type="Proteomes" id="UP000652761"/>
    </source>
</evidence>
<accession>A0A843UMV2</accession>
<sequence length="92" mass="10520">MKKATWRSDPKVRSRRIPVRVATGREQNTTLGREERDRAVRSGSKVATELFVAFRTRWGMLSRQDHRTQPIGSSRSQGLRLNLAERGQCLGL</sequence>
<dbReference type="EMBL" id="NMUH01000679">
    <property type="protein sequence ID" value="MQL83174.1"/>
    <property type="molecule type" value="Genomic_DNA"/>
</dbReference>
<gene>
    <name evidence="1" type="ORF">Taro_015663</name>
</gene>
<organism evidence="1 2">
    <name type="scientific">Colocasia esculenta</name>
    <name type="common">Wild taro</name>
    <name type="synonym">Arum esculentum</name>
    <dbReference type="NCBI Taxonomy" id="4460"/>
    <lineage>
        <taxon>Eukaryota</taxon>
        <taxon>Viridiplantae</taxon>
        <taxon>Streptophyta</taxon>
        <taxon>Embryophyta</taxon>
        <taxon>Tracheophyta</taxon>
        <taxon>Spermatophyta</taxon>
        <taxon>Magnoliopsida</taxon>
        <taxon>Liliopsida</taxon>
        <taxon>Araceae</taxon>
        <taxon>Aroideae</taxon>
        <taxon>Colocasieae</taxon>
        <taxon>Colocasia</taxon>
    </lineage>
</organism>
<name>A0A843UMV2_COLES</name>
<protein>
    <submittedName>
        <fullName evidence="1">Uncharacterized protein</fullName>
    </submittedName>
</protein>
<reference evidence="1" key="1">
    <citation type="submission" date="2017-07" db="EMBL/GenBank/DDBJ databases">
        <title>Taro Niue Genome Assembly and Annotation.</title>
        <authorList>
            <person name="Atibalentja N."/>
            <person name="Keating K."/>
            <person name="Fields C.J."/>
        </authorList>
    </citation>
    <scope>NUCLEOTIDE SEQUENCE</scope>
    <source>
        <strain evidence="1">Niue_2</strain>
        <tissue evidence="1">Leaf</tissue>
    </source>
</reference>
<proteinExistence type="predicted"/>
<evidence type="ECO:0000313" key="1">
    <source>
        <dbReference type="EMBL" id="MQL83174.1"/>
    </source>
</evidence>
<comment type="caution">
    <text evidence="1">The sequence shown here is derived from an EMBL/GenBank/DDBJ whole genome shotgun (WGS) entry which is preliminary data.</text>
</comment>